<dbReference type="AlphaFoldDB" id="T1BJD8"/>
<name>T1BJD8_9ZZZZ</name>
<sequence>ARPMSPVLQRTATASPATAPNRWLLVDARGQVLGRLAVNLARVLRGKHRPAYTPHALCADHLVVVNAADIVVTGSKLRGKRYDRYSGYPGGRTVRTYEQVVARDATWPLHEAVRGMLQHNTLGQRELQRLRIYAGATHPHTAQQPIPITFGDLGEVQLG</sequence>
<evidence type="ECO:0000256" key="1">
    <source>
        <dbReference type="ARBA" id="ARBA00006227"/>
    </source>
</evidence>
<dbReference type="SUPFAM" id="SSF52161">
    <property type="entry name" value="Ribosomal protein L13"/>
    <property type="match status" value="1"/>
</dbReference>
<dbReference type="GO" id="GO:0006412">
    <property type="term" value="P:translation"/>
    <property type="evidence" value="ECO:0007669"/>
    <property type="project" value="InterPro"/>
</dbReference>
<dbReference type="GO" id="GO:0005840">
    <property type="term" value="C:ribosome"/>
    <property type="evidence" value="ECO:0007669"/>
    <property type="project" value="UniProtKB-KW"/>
</dbReference>
<dbReference type="NCBIfam" id="TIGR01066">
    <property type="entry name" value="rplM_bact"/>
    <property type="match status" value="1"/>
</dbReference>
<comment type="similarity">
    <text evidence="1">Belongs to the universal ribosomal protein uL13 family.</text>
</comment>
<dbReference type="CDD" id="cd00392">
    <property type="entry name" value="Ribosomal_L13"/>
    <property type="match status" value="1"/>
</dbReference>
<keyword evidence="3" id="KW-0687">Ribonucleoprotein</keyword>
<dbReference type="EMBL" id="AUZY01006518">
    <property type="protein sequence ID" value="EQD54095.1"/>
    <property type="molecule type" value="Genomic_DNA"/>
</dbReference>
<evidence type="ECO:0000256" key="3">
    <source>
        <dbReference type="ARBA" id="ARBA00023274"/>
    </source>
</evidence>
<dbReference type="InterPro" id="IPR005822">
    <property type="entry name" value="Ribosomal_uL13"/>
</dbReference>
<dbReference type="GO" id="GO:0003735">
    <property type="term" value="F:structural constituent of ribosome"/>
    <property type="evidence" value="ECO:0007669"/>
    <property type="project" value="InterPro"/>
</dbReference>
<dbReference type="InterPro" id="IPR005823">
    <property type="entry name" value="Ribosomal_uL13_bac-type"/>
</dbReference>
<evidence type="ECO:0000313" key="4">
    <source>
        <dbReference type="EMBL" id="EQD54095.1"/>
    </source>
</evidence>
<keyword evidence="2 4" id="KW-0689">Ribosomal protein</keyword>
<dbReference type="GO" id="GO:1990904">
    <property type="term" value="C:ribonucleoprotein complex"/>
    <property type="evidence" value="ECO:0007669"/>
    <property type="project" value="UniProtKB-KW"/>
</dbReference>
<evidence type="ECO:0000256" key="2">
    <source>
        <dbReference type="ARBA" id="ARBA00022980"/>
    </source>
</evidence>
<proteinExistence type="inferred from homology"/>
<dbReference type="Pfam" id="PF00572">
    <property type="entry name" value="Ribosomal_L13"/>
    <property type="match status" value="1"/>
</dbReference>
<accession>T1BJD8</accession>
<dbReference type="PANTHER" id="PTHR11545:SF2">
    <property type="entry name" value="LARGE RIBOSOMAL SUBUNIT PROTEIN UL13M"/>
    <property type="match status" value="1"/>
</dbReference>
<dbReference type="HAMAP" id="MF_01366">
    <property type="entry name" value="Ribosomal_uL13"/>
    <property type="match status" value="1"/>
</dbReference>
<dbReference type="Gene3D" id="3.90.1180.10">
    <property type="entry name" value="Ribosomal protein L13"/>
    <property type="match status" value="1"/>
</dbReference>
<organism evidence="4">
    <name type="scientific">mine drainage metagenome</name>
    <dbReference type="NCBI Taxonomy" id="410659"/>
    <lineage>
        <taxon>unclassified sequences</taxon>
        <taxon>metagenomes</taxon>
        <taxon>ecological metagenomes</taxon>
    </lineage>
</organism>
<dbReference type="GO" id="GO:0017148">
    <property type="term" value="P:negative regulation of translation"/>
    <property type="evidence" value="ECO:0007669"/>
    <property type="project" value="TreeGrafter"/>
</dbReference>
<protein>
    <submittedName>
        <fullName evidence="4">Ribosomal protein L13, bacterial-type</fullName>
    </submittedName>
</protein>
<gene>
    <name evidence="4" type="ORF">B1B_09845</name>
</gene>
<dbReference type="PANTHER" id="PTHR11545">
    <property type="entry name" value="RIBOSOMAL PROTEIN L13"/>
    <property type="match status" value="1"/>
</dbReference>
<reference evidence="4" key="1">
    <citation type="submission" date="2013-08" db="EMBL/GenBank/DDBJ databases">
        <authorList>
            <person name="Mendez C."/>
            <person name="Richter M."/>
            <person name="Ferrer M."/>
            <person name="Sanchez J."/>
        </authorList>
    </citation>
    <scope>NUCLEOTIDE SEQUENCE</scope>
</reference>
<dbReference type="InterPro" id="IPR036899">
    <property type="entry name" value="Ribosomal_uL13_sf"/>
</dbReference>
<reference evidence="4" key="2">
    <citation type="journal article" date="2014" name="ISME J.">
        <title>Microbial stratification in low pH oxic and suboxic macroscopic growths along an acid mine drainage.</title>
        <authorList>
            <person name="Mendez-Garcia C."/>
            <person name="Mesa V."/>
            <person name="Sprenger R.R."/>
            <person name="Richter M."/>
            <person name="Diez M.S."/>
            <person name="Solano J."/>
            <person name="Bargiela R."/>
            <person name="Golyshina O.V."/>
            <person name="Manteca A."/>
            <person name="Ramos J.L."/>
            <person name="Gallego J.R."/>
            <person name="Llorente I."/>
            <person name="Martins Dos Santos V.A."/>
            <person name="Jensen O.N."/>
            <person name="Pelaez A.I."/>
            <person name="Sanchez J."/>
            <person name="Ferrer M."/>
        </authorList>
    </citation>
    <scope>NUCLEOTIDE SEQUENCE</scope>
</reference>
<dbReference type="PIRSF" id="PIRSF002181">
    <property type="entry name" value="Ribosomal_L13"/>
    <property type="match status" value="1"/>
</dbReference>
<dbReference type="GO" id="GO:0003729">
    <property type="term" value="F:mRNA binding"/>
    <property type="evidence" value="ECO:0007669"/>
    <property type="project" value="TreeGrafter"/>
</dbReference>
<feature type="non-terminal residue" evidence="4">
    <location>
        <position position="1"/>
    </location>
</feature>
<comment type="caution">
    <text evidence="4">The sequence shown here is derived from an EMBL/GenBank/DDBJ whole genome shotgun (WGS) entry which is preliminary data.</text>
</comment>